<organism evidence="1 2">
    <name type="scientific">Caproicibacterium argilliputei</name>
    <dbReference type="NCBI Taxonomy" id="3030016"/>
    <lineage>
        <taxon>Bacteria</taxon>
        <taxon>Bacillati</taxon>
        <taxon>Bacillota</taxon>
        <taxon>Clostridia</taxon>
        <taxon>Eubacteriales</taxon>
        <taxon>Oscillospiraceae</taxon>
        <taxon>Caproicibacterium</taxon>
    </lineage>
</organism>
<evidence type="ECO:0000313" key="1">
    <source>
        <dbReference type="EMBL" id="WOC33466.1"/>
    </source>
</evidence>
<dbReference type="KEGG" id="carl:PXC00_06260"/>
<gene>
    <name evidence="1" type="ORF">PXC00_06260</name>
</gene>
<keyword evidence="2" id="KW-1185">Reference proteome</keyword>
<dbReference type="RefSeq" id="WP_275846540.1">
    <property type="nucleotide sequence ID" value="NZ_CP135996.1"/>
</dbReference>
<dbReference type="AlphaFoldDB" id="A0AA97H2B6"/>
<dbReference type="Proteomes" id="UP001300604">
    <property type="component" value="Chromosome"/>
</dbReference>
<sequence length="84" mass="9809">MPYCIRNGNCEYCDRIRYGADFCFFPQGCCPFDILGHPPEDMVAYRRELAMNIAILEERTFITNMESQRLAELRAALTTSYQEK</sequence>
<reference evidence="2" key="2">
    <citation type="submission" date="2024-06" db="EMBL/GenBank/DDBJ databases">
        <title>Caproicibacterium argilliputei sp. nov, a novel caproic acid producing anaerobic bacterium isolated from pit mud.</title>
        <authorList>
            <person name="Zeng C."/>
        </authorList>
    </citation>
    <scope>NUCLEOTIDE SEQUENCE [LARGE SCALE GENOMIC DNA]</scope>
    <source>
        <strain evidence="2">ZCY20-5</strain>
    </source>
</reference>
<accession>A0AA97H2B6</accession>
<dbReference type="EMBL" id="CP135996">
    <property type="protein sequence ID" value="WOC33466.1"/>
    <property type="molecule type" value="Genomic_DNA"/>
</dbReference>
<name>A0AA97H2B6_9FIRM</name>
<protein>
    <submittedName>
        <fullName evidence="1">Uncharacterized protein</fullName>
    </submittedName>
</protein>
<reference evidence="1 2" key="1">
    <citation type="submission" date="2024-06" db="EMBL/GenBank/DDBJ databases">
        <title>Caproicibacterium argilliputei sp. nov, a novel caproic acid producing anaerobic bacterium isolated from pit mud.</title>
        <authorList>
            <person name="Xia S."/>
        </authorList>
    </citation>
    <scope>NUCLEOTIDE SEQUENCE [LARGE SCALE GENOMIC DNA]</scope>
    <source>
        <strain evidence="1 2">ZCY20-5</strain>
    </source>
</reference>
<evidence type="ECO:0000313" key="2">
    <source>
        <dbReference type="Proteomes" id="UP001300604"/>
    </source>
</evidence>
<reference evidence="2" key="3">
    <citation type="submission" date="2024-06" db="EMBL/GenBank/DDBJ databases">
        <authorList>
            <person name="Zeng C."/>
        </authorList>
    </citation>
    <scope>NUCLEOTIDE SEQUENCE [LARGE SCALE GENOMIC DNA]</scope>
    <source>
        <strain evidence="2">ZCY20-5</strain>
    </source>
</reference>
<proteinExistence type="predicted"/>